<dbReference type="EMBL" id="MDYP01000008">
    <property type="protein sequence ID" value="OQE08940.1"/>
    <property type="molecule type" value="Genomic_DNA"/>
</dbReference>
<organism evidence="6 7">
    <name type="scientific">Penicillium vulpinum</name>
    <dbReference type="NCBI Taxonomy" id="29845"/>
    <lineage>
        <taxon>Eukaryota</taxon>
        <taxon>Fungi</taxon>
        <taxon>Dikarya</taxon>
        <taxon>Ascomycota</taxon>
        <taxon>Pezizomycotina</taxon>
        <taxon>Eurotiomycetes</taxon>
        <taxon>Eurotiomycetidae</taxon>
        <taxon>Eurotiales</taxon>
        <taxon>Aspergillaceae</taxon>
        <taxon>Penicillium</taxon>
    </lineage>
</organism>
<dbReference type="InterPro" id="IPR050327">
    <property type="entry name" value="Proton-linked_MCT"/>
</dbReference>
<comment type="subcellular location">
    <subcellularLocation>
        <location evidence="1">Membrane</location>
        <topology evidence="1">Multi-pass membrane protein</topology>
    </subcellularLocation>
</comment>
<dbReference type="AlphaFoldDB" id="A0A1V6S5D0"/>
<dbReference type="InterPro" id="IPR020846">
    <property type="entry name" value="MFS_dom"/>
</dbReference>
<dbReference type="InterPro" id="IPR036259">
    <property type="entry name" value="MFS_trans_sf"/>
</dbReference>
<feature type="compositionally biased region" description="Polar residues" evidence="3">
    <location>
        <begin position="1"/>
        <end position="10"/>
    </location>
</feature>
<comment type="caution">
    <text evidence="6">The sequence shown here is derived from an EMBL/GenBank/DDBJ whole genome shotgun (WGS) entry which is preliminary data.</text>
</comment>
<dbReference type="PANTHER" id="PTHR11360:SF177">
    <property type="entry name" value="RIBOFLAVIN TRANSPORTER MCH5"/>
    <property type="match status" value="1"/>
</dbReference>
<dbReference type="Gene3D" id="1.20.1250.20">
    <property type="entry name" value="MFS general substrate transporter like domains"/>
    <property type="match status" value="2"/>
</dbReference>
<feature type="transmembrane region" description="Helical" evidence="4">
    <location>
        <begin position="116"/>
        <end position="136"/>
    </location>
</feature>
<keyword evidence="7" id="KW-1185">Reference proteome</keyword>
<feature type="transmembrane region" description="Helical" evidence="4">
    <location>
        <begin position="401"/>
        <end position="421"/>
    </location>
</feature>
<dbReference type="GO" id="GO:0022857">
    <property type="term" value="F:transmembrane transporter activity"/>
    <property type="evidence" value="ECO:0007669"/>
    <property type="project" value="InterPro"/>
</dbReference>
<evidence type="ECO:0000313" key="6">
    <source>
        <dbReference type="EMBL" id="OQE08940.1"/>
    </source>
</evidence>
<dbReference type="SUPFAM" id="SSF103473">
    <property type="entry name" value="MFS general substrate transporter"/>
    <property type="match status" value="1"/>
</dbReference>
<feature type="transmembrane region" description="Helical" evidence="4">
    <location>
        <begin position="336"/>
        <end position="356"/>
    </location>
</feature>
<evidence type="ECO:0000313" key="7">
    <source>
        <dbReference type="Proteomes" id="UP000191518"/>
    </source>
</evidence>
<dbReference type="InterPro" id="IPR011701">
    <property type="entry name" value="MFS"/>
</dbReference>
<evidence type="ECO:0000256" key="3">
    <source>
        <dbReference type="SAM" id="MobiDB-lite"/>
    </source>
</evidence>
<dbReference type="PANTHER" id="PTHR11360">
    <property type="entry name" value="MONOCARBOXYLATE TRANSPORTER"/>
    <property type="match status" value="1"/>
</dbReference>
<keyword evidence="4" id="KW-1133">Transmembrane helix</keyword>
<dbReference type="Pfam" id="PF07690">
    <property type="entry name" value="MFS_1"/>
    <property type="match status" value="1"/>
</dbReference>
<accession>A0A1V6S5D0</accession>
<reference evidence="7" key="1">
    <citation type="journal article" date="2017" name="Nat. Microbiol.">
        <title>Global analysis of biosynthetic gene clusters reveals vast potential of secondary metabolite production in Penicillium species.</title>
        <authorList>
            <person name="Nielsen J.C."/>
            <person name="Grijseels S."/>
            <person name="Prigent S."/>
            <person name="Ji B."/>
            <person name="Dainat J."/>
            <person name="Nielsen K.F."/>
            <person name="Frisvad J.C."/>
            <person name="Workman M."/>
            <person name="Nielsen J."/>
        </authorList>
    </citation>
    <scope>NUCLEOTIDE SEQUENCE [LARGE SCALE GENOMIC DNA]</scope>
    <source>
        <strain evidence="7">IBT 29486</strain>
    </source>
</reference>
<feature type="transmembrane region" description="Helical" evidence="4">
    <location>
        <begin position="169"/>
        <end position="188"/>
    </location>
</feature>
<feature type="transmembrane region" description="Helical" evidence="4">
    <location>
        <begin position="142"/>
        <end position="162"/>
    </location>
</feature>
<evidence type="ECO:0000259" key="5">
    <source>
        <dbReference type="PROSITE" id="PS50850"/>
    </source>
</evidence>
<feature type="transmembrane region" description="Helical" evidence="4">
    <location>
        <begin position="200"/>
        <end position="221"/>
    </location>
</feature>
<feature type="transmembrane region" description="Helical" evidence="4">
    <location>
        <begin position="307"/>
        <end position="330"/>
    </location>
</feature>
<feature type="region of interest" description="Disordered" evidence="3">
    <location>
        <begin position="1"/>
        <end position="33"/>
    </location>
</feature>
<keyword evidence="4" id="KW-0472">Membrane</keyword>
<evidence type="ECO:0000256" key="4">
    <source>
        <dbReference type="SAM" id="Phobius"/>
    </source>
</evidence>
<dbReference type="Proteomes" id="UP000191518">
    <property type="component" value="Unassembled WGS sequence"/>
</dbReference>
<proteinExistence type="inferred from homology"/>
<dbReference type="GO" id="GO:0016020">
    <property type="term" value="C:membrane"/>
    <property type="evidence" value="ECO:0007669"/>
    <property type="project" value="UniProtKB-SubCell"/>
</dbReference>
<name>A0A1V6S5D0_9EURO</name>
<evidence type="ECO:0000256" key="2">
    <source>
        <dbReference type="ARBA" id="ARBA00006727"/>
    </source>
</evidence>
<feature type="transmembrane region" description="Helical" evidence="4">
    <location>
        <begin position="41"/>
        <end position="62"/>
    </location>
</feature>
<dbReference type="CDD" id="cd17352">
    <property type="entry name" value="MFS_MCT_SLC16"/>
    <property type="match status" value="1"/>
</dbReference>
<gene>
    <name evidence="6" type="ORF">PENVUL_c008G10016</name>
</gene>
<feature type="transmembrane region" description="Helical" evidence="4">
    <location>
        <begin position="368"/>
        <end position="389"/>
    </location>
</feature>
<protein>
    <recommendedName>
        <fullName evidence="5">Major facilitator superfamily (MFS) profile domain-containing protein</fullName>
    </recommendedName>
</protein>
<comment type="similarity">
    <text evidence="2">Belongs to the major facilitator superfamily. Monocarboxylate porter (TC 2.A.1.13) family.</text>
</comment>
<keyword evidence="4" id="KW-0812">Transmembrane</keyword>
<feature type="domain" description="Major facilitator superfamily (MFS) profile" evidence="5">
    <location>
        <begin position="41"/>
        <end position="426"/>
    </location>
</feature>
<sequence length="433" mass="46564">MEKQSDSNPPSAAHSIDVLPAAPVEDEENHDNGPPDGGFKAWAVVAGGLINYCATFGLLNSFGTFQTYYQNDLLKGTSPSAISWIGSIQLFLLFIAGLAMGPAFDKFGARRMTVPGMILYVLSLMLTSFCTKYYQIFLSQGILFGIADAMVFYPTISAINMWFDKKRGIALGIVVAGSSIGDIIWPILVHYLLGQVGFPWTLRIVGFICLGMMLISTVLIVERRGNGTQDRHIDKKILKKELLSPIYTMVTAGFTFAYLGMFIPFYYLPQYGMAYGMSSTMGNYLLAILNAGSFFGRIISGFLADKIGGFNMTVATSLLSSIVLLTLLSAKTEASIIAFSAIYGLFSGGLISLQAATVARLTVNINTYGTMIGVQMAVNSIGVLIGNPIAGALVQHEDGGFNGMIIFAGVTLLFGSVLFIVSRITAAPKIKAF</sequence>
<dbReference type="PROSITE" id="PS50850">
    <property type="entry name" value="MFS"/>
    <property type="match status" value="1"/>
</dbReference>
<feature type="transmembrane region" description="Helical" evidence="4">
    <location>
        <begin position="242"/>
        <end position="267"/>
    </location>
</feature>
<evidence type="ECO:0000256" key="1">
    <source>
        <dbReference type="ARBA" id="ARBA00004141"/>
    </source>
</evidence>
<feature type="transmembrane region" description="Helical" evidence="4">
    <location>
        <begin position="273"/>
        <end position="295"/>
    </location>
</feature>
<feature type="transmembrane region" description="Helical" evidence="4">
    <location>
        <begin position="82"/>
        <end position="104"/>
    </location>
</feature>